<feature type="transmembrane region" description="Helical" evidence="1">
    <location>
        <begin position="26"/>
        <end position="48"/>
    </location>
</feature>
<keyword evidence="3" id="KW-1185">Reference proteome</keyword>
<accession>A0ABS4EG65</accession>
<dbReference type="RefSeq" id="WP_209847006.1">
    <property type="nucleotide sequence ID" value="NZ_JAGGJV010000001.1"/>
</dbReference>
<organism evidence="2 3">
    <name type="scientific">Rhizobium herbae</name>
    <dbReference type="NCBI Taxonomy" id="508661"/>
    <lineage>
        <taxon>Bacteria</taxon>
        <taxon>Pseudomonadati</taxon>
        <taxon>Pseudomonadota</taxon>
        <taxon>Alphaproteobacteria</taxon>
        <taxon>Hyphomicrobiales</taxon>
        <taxon>Rhizobiaceae</taxon>
        <taxon>Rhizobium/Agrobacterium group</taxon>
        <taxon>Rhizobium</taxon>
    </lineage>
</organism>
<evidence type="ECO:0000313" key="3">
    <source>
        <dbReference type="Proteomes" id="UP000823786"/>
    </source>
</evidence>
<keyword evidence="1" id="KW-0472">Membrane</keyword>
<proteinExistence type="predicted"/>
<keyword evidence="1" id="KW-0812">Transmembrane</keyword>
<protein>
    <submittedName>
        <fullName evidence="2">Uncharacterized protein</fullName>
    </submittedName>
</protein>
<evidence type="ECO:0000256" key="1">
    <source>
        <dbReference type="SAM" id="Phobius"/>
    </source>
</evidence>
<reference evidence="2 3" key="1">
    <citation type="submission" date="2021-03" db="EMBL/GenBank/DDBJ databases">
        <title>Genomic Encyclopedia of Type Strains, Phase IV (KMG-IV): sequencing the most valuable type-strain genomes for metagenomic binning, comparative biology and taxonomic classification.</title>
        <authorList>
            <person name="Goeker M."/>
        </authorList>
    </citation>
    <scope>NUCLEOTIDE SEQUENCE [LARGE SCALE GENOMIC DNA]</scope>
    <source>
        <strain evidence="2 3">DSM 26427</strain>
    </source>
</reference>
<keyword evidence="1" id="KW-1133">Transmembrane helix</keyword>
<dbReference type="Proteomes" id="UP000823786">
    <property type="component" value="Unassembled WGS sequence"/>
</dbReference>
<name>A0ABS4EG65_9HYPH</name>
<evidence type="ECO:0000313" key="2">
    <source>
        <dbReference type="EMBL" id="MBP1856930.1"/>
    </source>
</evidence>
<comment type="caution">
    <text evidence="2">The sequence shown here is derived from an EMBL/GenBank/DDBJ whole genome shotgun (WGS) entry which is preliminary data.</text>
</comment>
<gene>
    <name evidence="2" type="ORF">J2Z75_000410</name>
</gene>
<dbReference type="EMBL" id="JAGGJV010000001">
    <property type="protein sequence ID" value="MBP1856930.1"/>
    <property type="molecule type" value="Genomic_DNA"/>
</dbReference>
<sequence>MQQLASFQSAGKDARATTDRASLSGAVIRLAAVFSLAGTVQLLAGWLLR</sequence>